<feature type="compositionally biased region" description="Basic and acidic residues" evidence="1">
    <location>
        <begin position="17"/>
        <end position="37"/>
    </location>
</feature>
<keyword evidence="4" id="KW-1185">Reference proteome</keyword>
<feature type="region of interest" description="Disordered" evidence="1">
    <location>
        <begin position="1"/>
        <end position="47"/>
    </location>
</feature>
<dbReference type="Proteomes" id="UP001327560">
    <property type="component" value="Chromosome 8"/>
</dbReference>
<feature type="region of interest" description="Disordered" evidence="1">
    <location>
        <begin position="442"/>
        <end position="481"/>
    </location>
</feature>
<dbReference type="AlphaFoldDB" id="A0AAQ3KZ82"/>
<protein>
    <recommendedName>
        <fullName evidence="2">DUF659 domain-containing protein</fullName>
    </recommendedName>
</protein>
<dbReference type="EMBL" id="CP136897">
    <property type="protein sequence ID" value="WOL17320.1"/>
    <property type="molecule type" value="Genomic_DNA"/>
</dbReference>
<dbReference type="PANTHER" id="PTHR32166">
    <property type="entry name" value="OSJNBA0013A04.12 PROTEIN"/>
    <property type="match status" value="1"/>
</dbReference>
<evidence type="ECO:0000259" key="2">
    <source>
        <dbReference type="Pfam" id="PF04937"/>
    </source>
</evidence>
<proteinExistence type="predicted"/>
<feature type="compositionally biased region" description="Polar residues" evidence="1">
    <location>
        <begin position="98"/>
        <end position="113"/>
    </location>
</feature>
<feature type="region of interest" description="Disordered" evidence="1">
    <location>
        <begin position="73"/>
        <end position="123"/>
    </location>
</feature>
<gene>
    <name evidence="3" type="ORF">Cni_G26111</name>
</gene>
<accession>A0AAQ3KZ82</accession>
<evidence type="ECO:0000256" key="1">
    <source>
        <dbReference type="SAM" id="MobiDB-lite"/>
    </source>
</evidence>
<evidence type="ECO:0000313" key="4">
    <source>
        <dbReference type="Proteomes" id="UP001327560"/>
    </source>
</evidence>
<reference evidence="3 4" key="1">
    <citation type="submission" date="2023-10" db="EMBL/GenBank/DDBJ databases">
        <title>Chromosome-scale genome assembly provides insights into flower coloration mechanisms of Canna indica.</title>
        <authorList>
            <person name="Li C."/>
        </authorList>
    </citation>
    <scope>NUCLEOTIDE SEQUENCE [LARGE SCALE GENOMIC DNA]</scope>
    <source>
        <tissue evidence="3">Flower</tissue>
    </source>
</reference>
<feature type="compositionally biased region" description="Basic and acidic residues" evidence="1">
    <location>
        <begin position="1"/>
        <end position="10"/>
    </location>
</feature>
<feature type="compositionally biased region" description="Low complexity" evidence="1">
    <location>
        <begin position="78"/>
        <end position="89"/>
    </location>
</feature>
<feature type="region of interest" description="Disordered" evidence="1">
    <location>
        <begin position="499"/>
        <end position="523"/>
    </location>
</feature>
<organism evidence="3 4">
    <name type="scientific">Canna indica</name>
    <name type="common">Indian-shot</name>
    <dbReference type="NCBI Taxonomy" id="4628"/>
    <lineage>
        <taxon>Eukaryota</taxon>
        <taxon>Viridiplantae</taxon>
        <taxon>Streptophyta</taxon>
        <taxon>Embryophyta</taxon>
        <taxon>Tracheophyta</taxon>
        <taxon>Spermatophyta</taxon>
        <taxon>Magnoliopsida</taxon>
        <taxon>Liliopsida</taxon>
        <taxon>Zingiberales</taxon>
        <taxon>Cannaceae</taxon>
        <taxon>Canna</taxon>
    </lineage>
</organism>
<name>A0AAQ3KZ82_9LILI</name>
<sequence>MLMNKKEQRLKNAAQRAEFDQRATQEVGDGHYEARGGDDDEDPELEVDIRASLEHAAFERDRVYYLGSHFEYSGGSGSSVTSSAGSTSAPESMDRSGSIPSGSQIGRSSSMRVPQSRGDSRGDIRRFFTNLGESGRKTNVDIFDHDPRAFPPPSAKQPRIDNAWGKTKKWELGRAISKWFHFSRIPANAANNPYYRILLSTIHKNQLAMGEYGCNLMCNSWTGPIRMSIINFLIYCNRRVVYHKSVNSSDEIHDAYYISKLMIVVIKEIGPQNIVQIITDNGANFKRVGYYLNPAYQYKYDLGLVDSLLHPLRKVIQRMSGSNREASQALNESKWFRDATDNFRDSFAISIRDTMDREKLVYVHYNMQLRMRALQNEDRNIPYIDPSDVGFDQGDADPIIDWWIRQVRRRSTSDSLSSPLPTKAKGKGKVKRLIDPLDAIAEAEEDEEDEPSVHSSSSTKDEGDEDDDRAGGKDIVVLSTPTPTDLWTNEQYFDHYTQDQDHGARTGGTTQVYEKRGRRQGGRPTVVQDYHHDMMSILQEISESTYYVSSTYSTNDTRTSSWTANKETLMDMWYNRYQGMIA</sequence>
<feature type="domain" description="DUF659" evidence="2">
    <location>
        <begin position="209"/>
        <end position="297"/>
    </location>
</feature>
<dbReference type="PANTHER" id="PTHR32166:SF105">
    <property type="entry name" value="HAT DIMERIZATION DOMAIN-CONTAINING PROTEIN"/>
    <property type="match status" value="1"/>
</dbReference>
<dbReference type="Pfam" id="PF04937">
    <property type="entry name" value="DUF659"/>
    <property type="match status" value="1"/>
</dbReference>
<dbReference type="InterPro" id="IPR007021">
    <property type="entry name" value="DUF659"/>
</dbReference>
<evidence type="ECO:0000313" key="3">
    <source>
        <dbReference type="EMBL" id="WOL17320.1"/>
    </source>
</evidence>